<evidence type="ECO:0000313" key="2">
    <source>
        <dbReference type="EMBL" id="KDO42358.1"/>
    </source>
</evidence>
<protein>
    <submittedName>
        <fullName evidence="2">Uncharacterized protein</fullName>
    </submittedName>
</protein>
<keyword evidence="1" id="KW-0812">Transmembrane</keyword>
<reference evidence="2 3" key="1">
    <citation type="submission" date="2014-04" db="EMBL/GenBank/DDBJ databases">
        <authorList>
            <consortium name="International Citrus Genome Consortium"/>
            <person name="Gmitter F."/>
            <person name="Chen C."/>
            <person name="Farmerie W."/>
            <person name="Harkins T."/>
            <person name="Desany B."/>
            <person name="Mohiuddin M."/>
            <person name="Kodira C."/>
            <person name="Borodovsky M."/>
            <person name="Lomsadze A."/>
            <person name="Burns P."/>
            <person name="Jenkins J."/>
            <person name="Prochnik S."/>
            <person name="Shu S."/>
            <person name="Chapman J."/>
            <person name="Pitluck S."/>
            <person name="Schmutz J."/>
            <person name="Rokhsar D."/>
        </authorList>
    </citation>
    <scope>NUCLEOTIDE SEQUENCE</scope>
</reference>
<evidence type="ECO:0000256" key="1">
    <source>
        <dbReference type="SAM" id="Phobius"/>
    </source>
</evidence>
<dbReference type="Proteomes" id="UP000027120">
    <property type="component" value="Unassembled WGS sequence"/>
</dbReference>
<keyword evidence="3" id="KW-1185">Reference proteome</keyword>
<organism evidence="2 3">
    <name type="scientific">Citrus sinensis</name>
    <name type="common">Sweet orange</name>
    <name type="synonym">Citrus aurantium var. sinensis</name>
    <dbReference type="NCBI Taxonomy" id="2711"/>
    <lineage>
        <taxon>Eukaryota</taxon>
        <taxon>Viridiplantae</taxon>
        <taxon>Streptophyta</taxon>
        <taxon>Embryophyta</taxon>
        <taxon>Tracheophyta</taxon>
        <taxon>Spermatophyta</taxon>
        <taxon>Magnoliopsida</taxon>
        <taxon>eudicotyledons</taxon>
        <taxon>Gunneridae</taxon>
        <taxon>Pentapetalae</taxon>
        <taxon>rosids</taxon>
        <taxon>malvids</taxon>
        <taxon>Sapindales</taxon>
        <taxon>Rutaceae</taxon>
        <taxon>Aurantioideae</taxon>
        <taxon>Citrus</taxon>
    </lineage>
</organism>
<keyword evidence="1" id="KW-1133">Transmembrane helix</keyword>
<sequence>MFRASNTSIVFSKAISSVYIADFAYELERERLCFVDHVTCSFYLKEIFVLVFLILECTLLTIVKSC</sequence>
<evidence type="ECO:0000313" key="3">
    <source>
        <dbReference type="Proteomes" id="UP000027120"/>
    </source>
</evidence>
<feature type="transmembrane region" description="Helical" evidence="1">
    <location>
        <begin position="42"/>
        <end position="63"/>
    </location>
</feature>
<proteinExistence type="predicted"/>
<dbReference type="AlphaFoldDB" id="A0A067DHM6"/>
<gene>
    <name evidence="2" type="ORF">CISIN_1g040437mg</name>
</gene>
<dbReference type="EMBL" id="KK785491">
    <property type="protein sequence ID" value="KDO42358.1"/>
    <property type="molecule type" value="Genomic_DNA"/>
</dbReference>
<name>A0A067DHM6_CITSI</name>
<keyword evidence="1" id="KW-0472">Membrane</keyword>
<accession>A0A067DHM6</accession>